<dbReference type="AlphaFoldDB" id="A0A8J7PTR3"/>
<name>A0A8J7PTR3_9PROT</name>
<sequence>MTIKAFNWQLATGNWQLATGNWQLATGNWQLATGNWQRSCFWYSSAEGTSLLKLPDDTKLAILVSVIWKKLKSKVKIVINLTL</sequence>
<dbReference type="EMBL" id="JAFKGL010000045">
    <property type="protein sequence ID" value="MBN9413754.1"/>
    <property type="molecule type" value="Genomic_DNA"/>
</dbReference>
<protein>
    <submittedName>
        <fullName evidence="1">Uncharacterized protein</fullName>
    </submittedName>
</protein>
<proteinExistence type="predicted"/>
<comment type="caution">
    <text evidence="1">The sequence shown here is derived from an EMBL/GenBank/DDBJ whole genome shotgun (WGS) entry which is preliminary data.</text>
</comment>
<evidence type="ECO:0000313" key="2">
    <source>
        <dbReference type="Proteomes" id="UP000664414"/>
    </source>
</evidence>
<dbReference type="Proteomes" id="UP000664414">
    <property type="component" value="Unassembled WGS sequence"/>
</dbReference>
<gene>
    <name evidence="1" type="ORF">J0H12_07560</name>
</gene>
<organism evidence="1 2">
    <name type="scientific">Candidatus Paracaedimonas acanthamoebae</name>
    <dbReference type="NCBI Taxonomy" id="244581"/>
    <lineage>
        <taxon>Bacteria</taxon>
        <taxon>Pseudomonadati</taxon>
        <taxon>Pseudomonadota</taxon>
        <taxon>Alphaproteobacteria</taxon>
        <taxon>Holosporales</taxon>
        <taxon>Caedimonadaceae</taxon>
        <taxon>Candidatus Paracaedimonas</taxon>
    </lineage>
</organism>
<accession>A0A8J7PTR3</accession>
<evidence type="ECO:0000313" key="1">
    <source>
        <dbReference type="EMBL" id="MBN9413754.1"/>
    </source>
</evidence>
<reference evidence="1" key="1">
    <citation type="submission" date="2021-02" db="EMBL/GenBank/DDBJ databases">
        <title>Thiocyanate and organic carbon inputs drive convergent selection for specific autotrophic Afipia and Thiobacillus strains within complex microbiomes.</title>
        <authorList>
            <person name="Huddy R.J."/>
            <person name="Sachdeva R."/>
            <person name="Kadzinga F."/>
            <person name="Kantor R.S."/>
            <person name="Harrison S.T.L."/>
            <person name="Banfield J.F."/>
        </authorList>
    </citation>
    <scope>NUCLEOTIDE SEQUENCE</scope>
    <source>
        <strain evidence="1">SCN18_10_11_15_R4_P_38_20</strain>
    </source>
</reference>